<evidence type="ECO:0000256" key="4">
    <source>
        <dbReference type="ARBA" id="ARBA00022833"/>
    </source>
</evidence>
<keyword evidence="8" id="KW-1185">Reference proteome</keyword>
<feature type="domain" description="Extradiol ring-cleavage dioxygenase class III enzyme subunit B" evidence="6">
    <location>
        <begin position="38"/>
        <end position="241"/>
    </location>
</feature>
<dbReference type="EMBL" id="CP108021">
    <property type="protein sequence ID" value="WUM20029.1"/>
    <property type="molecule type" value="Genomic_DNA"/>
</dbReference>
<dbReference type="PANTHER" id="PTHR30096:SF0">
    <property type="entry name" value="4,5-DOPA DIOXYGENASE EXTRADIOL-LIKE PROTEIN"/>
    <property type="match status" value="1"/>
</dbReference>
<name>A0AAU4K210_9NOCA</name>
<dbReference type="GO" id="GO:0008198">
    <property type="term" value="F:ferrous iron binding"/>
    <property type="evidence" value="ECO:0007669"/>
    <property type="project" value="InterPro"/>
</dbReference>
<dbReference type="InterPro" id="IPR014436">
    <property type="entry name" value="Extradiol_dOase_DODA"/>
</dbReference>
<organism evidence="7 8">
    <name type="scientific">Williamsia herbipolensis</name>
    <dbReference type="NCBI Taxonomy" id="1603258"/>
    <lineage>
        <taxon>Bacteria</taxon>
        <taxon>Bacillati</taxon>
        <taxon>Actinomycetota</taxon>
        <taxon>Actinomycetes</taxon>
        <taxon>Mycobacteriales</taxon>
        <taxon>Nocardiaceae</taxon>
        <taxon>Williamsia</taxon>
    </lineage>
</organism>
<reference evidence="7 8" key="1">
    <citation type="submission" date="2022-10" db="EMBL/GenBank/DDBJ databases">
        <title>The complete genomes of actinobacterial strains from the NBC collection.</title>
        <authorList>
            <person name="Joergensen T.S."/>
            <person name="Alvarez Arevalo M."/>
            <person name="Sterndorff E.B."/>
            <person name="Faurdal D."/>
            <person name="Vuksanovic O."/>
            <person name="Mourched A.-S."/>
            <person name="Charusanti P."/>
            <person name="Shaw S."/>
            <person name="Blin K."/>
            <person name="Weber T."/>
        </authorList>
    </citation>
    <scope>NUCLEOTIDE SEQUENCE [LARGE SCALE GENOMIC DNA]</scope>
    <source>
        <strain evidence="7 8">NBC_00319</strain>
    </source>
</reference>
<dbReference type="PIRSF" id="PIRSF006157">
    <property type="entry name" value="Doxgns_DODA"/>
    <property type="match status" value="1"/>
</dbReference>
<evidence type="ECO:0000256" key="3">
    <source>
        <dbReference type="ARBA" id="ARBA00022723"/>
    </source>
</evidence>
<dbReference type="Gene3D" id="3.40.830.10">
    <property type="entry name" value="LigB-like"/>
    <property type="match status" value="1"/>
</dbReference>
<dbReference type="SUPFAM" id="SSF53213">
    <property type="entry name" value="LigB-like"/>
    <property type="match status" value="1"/>
</dbReference>
<dbReference type="RefSeq" id="WP_328857449.1">
    <property type="nucleotide sequence ID" value="NZ_CP108021.1"/>
</dbReference>
<keyword evidence="7" id="KW-0223">Dioxygenase</keyword>
<evidence type="ECO:0000256" key="1">
    <source>
        <dbReference type="ARBA" id="ARBA00001947"/>
    </source>
</evidence>
<dbReference type="GO" id="GO:0008270">
    <property type="term" value="F:zinc ion binding"/>
    <property type="evidence" value="ECO:0007669"/>
    <property type="project" value="InterPro"/>
</dbReference>
<dbReference type="CDD" id="cd07363">
    <property type="entry name" value="45_DOPA_Dioxygenase"/>
    <property type="match status" value="1"/>
</dbReference>
<accession>A0AAU4K210</accession>
<keyword evidence="4" id="KW-0862">Zinc</keyword>
<dbReference type="AlphaFoldDB" id="A0AAU4K210"/>
<comment type="cofactor">
    <cofactor evidence="1">
        <name>Zn(2+)</name>
        <dbReference type="ChEBI" id="CHEBI:29105"/>
    </cofactor>
</comment>
<proteinExistence type="inferred from homology"/>
<dbReference type="PANTHER" id="PTHR30096">
    <property type="entry name" value="4,5-DOPA DIOXYGENASE EXTRADIOL-LIKE PROTEIN"/>
    <property type="match status" value="1"/>
</dbReference>
<dbReference type="GO" id="GO:0016702">
    <property type="term" value="F:oxidoreductase activity, acting on single donors with incorporation of molecular oxygen, incorporation of two atoms of oxygen"/>
    <property type="evidence" value="ECO:0007669"/>
    <property type="project" value="UniProtKB-ARBA"/>
</dbReference>
<dbReference type="KEGG" id="whr:OG579_20455"/>
<dbReference type="InterPro" id="IPR004183">
    <property type="entry name" value="Xdiol_dOase_suB"/>
</dbReference>
<evidence type="ECO:0000256" key="5">
    <source>
        <dbReference type="ARBA" id="ARBA00023002"/>
    </source>
</evidence>
<evidence type="ECO:0000313" key="8">
    <source>
        <dbReference type="Proteomes" id="UP001432128"/>
    </source>
</evidence>
<evidence type="ECO:0000259" key="6">
    <source>
        <dbReference type="Pfam" id="PF02900"/>
    </source>
</evidence>
<dbReference type="Pfam" id="PF02900">
    <property type="entry name" value="LigB"/>
    <property type="match status" value="1"/>
</dbReference>
<protein>
    <submittedName>
        <fullName evidence="7">Dioxygenase</fullName>
    </submittedName>
</protein>
<comment type="similarity">
    <text evidence="2">Belongs to the DODA-type extradiol aromatic ring-opening dioxygenase family.</text>
</comment>
<keyword evidence="5" id="KW-0560">Oxidoreductase</keyword>
<evidence type="ECO:0000256" key="2">
    <source>
        <dbReference type="ARBA" id="ARBA00007581"/>
    </source>
</evidence>
<evidence type="ECO:0000313" key="7">
    <source>
        <dbReference type="EMBL" id="WUM20029.1"/>
    </source>
</evidence>
<sequence length="263" mass="28678">MSIASPVRTPALFISHGAPPLLDDERWVGELAALATALPRPTAILVVSAHWESAPLTIGSTDPRTPLTYDFWGFEQRFYDITYAPPGATDLAQRVTALMPDPMVVHHDAQRRLDHGAFVPLTVMYPDADIPVVQISLPTLDPTALIGLGRRLRELRDEGVLILGSGFTTHGLPFLTDPRPDAVPPGWSQEFDAWTAERFAAGDVDGLIDFRNRAPGMPYAHPTIEHFAPLFVTLGASDDPGQIPDQVIDGFWMGLSKRSVSLA</sequence>
<dbReference type="Proteomes" id="UP001432128">
    <property type="component" value="Chromosome"/>
</dbReference>
<keyword evidence="3" id="KW-0479">Metal-binding</keyword>
<gene>
    <name evidence="7" type="ORF">OG579_20455</name>
</gene>